<protein>
    <recommendedName>
        <fullName evidence="7">EamA domain-containing protein</fullName>
    </recommendedName>
</protein>
<gene>
    <name evidence="8" type="ORF">METZ01_LOCUS265646</name>
</gene>
<evidence type="ECO:0000256" key="6">
    <source>
        <dbReference type="SAM" id="Phobius"/>
    </source>
</evidence>
<evidence type="ECO:0000256" key="1">
    <source>
        <dbReference type="ARBA" id="ARBA00004651"/>
    </source>
</evidence>
<keyword evidence="2" id="KW-1003">Cell membrane</keyword>
<dbReference type="AlphaFoldDB" id="A0A382JN73"/>
<feature type="transmembrane region" description="Helical" evidence="6">
    <location>
        <begin position="71"/>
        <end position="90"/>
    </location>
</feature>
<feature type="domain" description="EamA" evidence="7">
    <location>
        <begin position="8"/>
        <end position="144"/>
    </location>
</feature>
<evidence type="ECO:0000256" key="4">
    <source>
        <dbReference type="ARBA" id="ARBA00022989"/>
    </source>
</evidence>
<keyword evidence="4 6" id="KW-1133">Transmembrane helix</keyword>
<feature type="transmembrane region" description="Helical" evidence="6">
    <location>
        <begin position="270"/>
        <end position="288"/>
    </location>
</feature>
<sequence>MVISNQNKAYFFAAIAIFFWSTVATAFKLSLEYLEPVQLVFYATIFSVLALFFILLFQGKLKLIRRFTMESLLRCALLAILNPCLYYIILLKAYDILPAQEAMAINYSWVVMIIILSIPILKQKIGMNAFLSIIISYFGVIVIATNGDLLSLQFDNPKGVIYALITTVIWALFWLFNTKHKNDTVVSLFLIFLFSLPFIAFAVLFSSTFVIPSMNGFIGAAYVGLFEMGITFVVWQLALRMTSNVAKVTSLVFITPFLSLLIIQLFLREVILTSTVVGIVLIIFGLLLQKFFTKRNTKLS</sequence>
<dbReference type="PANTHER" id="PTHR32322">
    <property type="entry name" value="INNER MEMBRANE TRANSPORTER"/>
    <property type="match status" value="1"/>
</dbReference>
<dbReference type="PANTHER" id="PTHR32322:SF18">
    <property type="entry name" value="S-ADENOSYLMETHIONINE_S-ADENOSYLHOMOCYSTEINE TRANSPORTER"/>
    <property type="match status" value="1"/>
</dbReference>
<dbReference type="InterPro" id="IPR050638">
    <property type="entry name" value="AA-Vitamin_Transporters"/>
</dbReference>
<reference evidence="8" key="1">
    <citation type="submission" date="2018-05" db="EMBL/GenBank/DDBJ databases">
        <authorList>
            <person name="Lanie J.A."/>
            <person name="Ng W.-L."/>
            <person name="Kazmierczak K.M."/>
            <person name="Andrzejewski T.M."/>
            <person name="Davidsen T.M."/>
            <person name="Wayne K.J."/>
            <person name="Tettelin H."/>
            <person name="Glass J.I."/>
            <person name="Rusch D."/>
            <person name="Podicherti R."/>
            <person name="Tsui H.-C.T."/>
            <person name="Winkler M.E."/>
        </authorList>
    </citation>
    <scope>NUCLEOTIDE SEQUENCE</scope>
</reference>
<feature type="transmembrane region" description="Helical" evidence="6">
    <location>
        <begin position="217"/>
        <end position="238"/>
    </location>
</feature>
<feature type="transmembrane region" description="Helical" evidence="6">
    <location>
        <begin position="102"/>
        <end position="121"/>
    </location>
</feature>
<feature type="domain" description="EamA" evidence="7">
    <location>
        <begin position="158"/>
        <end position="288"/>
    </location>
</feature>
<feature type="transmembrane region" description="Helical" evidence="6">
    <location>
        <begin position="9"/>
        <end position="27"/>
    </location>
</feature>
<feature type="transmembrane region" description="Helical" evidence="6">
    <location>
        <begin position="159"/>
        <end position="176"/>
    </location>
</feature>
<name>A0A382JN73_9ZZZZ</name>
<organism evidence="8">
    <name type="scientific">marine metagenome</name>
    <dbReference type="NCBI Taxonomy" id="408172"/>
    <lineage>
        <taxon>unclassified sequences</taxon>
        <taxon>metagenomes</taxon>
        <taxon>ecological metagenomes</taxon>
    </lineage>
</organism>
<dbReference type="Pfam" id="PF00892">
    <property type="entry name" value="EamA"/>
    <property type="match status" value="2"/>
</dbReference>
<feature type="transmembrane region" description="Helical" evidence="6">
    <location>
        <begin position="39"/>
        <end position="59"/>
    </location>
</feature>
<evidence type="ECO:0000256" key="3">
    <source>
        <dbReference type="ARBA" id="ARBA00022692"/>
    </source>
</evidence>
<dbReference type="SUPFAM" id="SSF103481">
    <property type="entry name" value="Multidrug resistance efflux transporter EmrE"/>
    <property type="match status" value="2"/>
</dbReference>
<dbReference type="InterPro" id="IPR037185">
    <property type="entry name" value="EmrE-like"/>
</dbReference>
<evidence type="ECO:0000256" key="5">
    <source>
        <dbReference type="ARBA" id="ARBA00023136"/>
    </source>
</evidence>
<keyword evidence="3 6" id="KW-0812">Transmembrane</keyword>
<dbReference type="GO" id="GO:0005886">
    <property type="term" value="C:plasma membrane"/>
    <property type="evidence" value="ECO:0007669"/>
    <property type="project" value="UniProtKB-SubCell"/>
</dbReference>
<evidence type="ECO:0000259" key="7">
    <source>
        <dbReference type="Pfam" id="PF00892"/>
    </source>
</evidence>
<accession>A0A382JN73</accession>
<proteinExistence type="predicted"/>
<comment type="subcellular location">
    <subcellularLocation>
        <location evidence="1">Cell membrane</location>
        <topology evidence="1">Multi-pass membrane protein</topology>
    </subcellularLocation>
</comment>
<feature type="transmembrane region" description="Helical" evidence="6">
    <location>
        <begin position="188"/>
        <end position="211"/>
    </location>
</feature>
<dbReference type="EMBL" id="UINC01075019">
    <property type="protein sequence ID" value="SVC12792.1"/>
    <property type="molecule type" value="Genomic_DNA"/>
</dbReference>
<evidence type="ECO:0000313" key="8">
    <source>
        <dbReference type="EMBL" id="SVC12792.1"/>
    </source>
</evidence>
<keyword evidence="5 6" id="KW-0472">Membrane</keyword>
<evidence type="ECO:0000256" key="2">
    <source>
        <dbReference type="ARBA" id="ARBA00022475"/>
    </source>
</evidence>
<dbReference type="InterPro" id="IPR000620">
    <property type="entry name" value="EamA_dom"/>
</dbReference>
<feature type="transmembrane region" description="Helical" evidence="6">
    <location>
        <begin position="128"/>
        <end position="147"/>
    </location>
</feature>
<feature type="transmembrane region" description="Helical" evidence="6">
    <location>
        <begin position="245"/>
        <end position="264"/>
    </location>
</feature>